<reference evidence="2 3" key="1">
    <citation type="journal article" date="2017" name="BMC Genomics">
        <title>Genomic analysis of methanogenic archaea reveals a shift towards energy conservation.</title>
        <authorList>
            <person name="Gilmore S.P."/>
            <person name="Henske J.K."/>
            <person name="Sexton J.A."/>
            <person name="Solomon K.V."/>
            <person name="Seppala S."/>
            <person name="Yoo J.I."/>
            <person name="Huyett L.M."/>
            <person name="Pressman A."/>
            <person name="Cogan J.Z."/>
            <person name="Kivenson V."/>
            <person name="Peng X."/>
            <person name="Tan Y."/>
            <person name="Valentine D.L."/>
            <person name="O'Malley M.A."/>
        </authorList>
    </citation>
    <scope>NUCLEOTIDE SEQUENCE [LARGE SCALE GENOMIC DNA]</scope>
    <source>
        <strain evidence="2 3">M.o.H.</strain>
    </source>
</reference>
<dbReference type="Pfam" id="PF10988">
    <property type="entry name" value="DUF2807"/>
    <property type="match status" value="1"/>
</dbReference>
<sequence>MKKYIIAALVILAVVAASGCTWQGTSGSGNVVNQSQNVSGFNQVSVDGAGTLIITQGDKESLTIEAEDNIMQYITTNVSNNVLNIRITNPVVPTKPIKYYLTVKDLNSISYSGGGKIQSNGLNTNSLTININGAGEGSLSNLNVKALKIIISGAGKLTMSGTANNQDISISGAGEYNAGNLTSKIATITISGAGRGTVKVSNSLNAVVNGAGQISYIGNPQVTKQLNGAGSIKQVTG</sequence>
<dbReference type="Proteomes" id="UP000217784">
    <property type="component" value="Unassembled WGS sequence"/>
</dbReference>
<dbReference type="PROSITE" id="PS51257">
    <property type="entry name" value="PROKAR_LIPOPROTEIN"/>
    <property type="match status" value="1"/>
</dbReference>
<comment type="caution">
    <text evidence="2">The sequence shown here is derived from an EMBL/GenBank/DDBJ whole genome shotgun (WGS) entry which is preliminary data.</text>
</comment>
<dbReference type="OrthoDB" id="69273at2157"/>
<accession>A0A2A2HA20</accession>
<evidence type="ECO:0000259" key="1">
    <source>
        <dbReference type="Pfam" id="PF10988"/>
    </source>
</evidence>
<proteinExistence type="predicted"/>
<dbReference type="InterPro" id="IPR021255">
    <property type="entry name" value="DUF2807"/>
</dbReference>
<dbReference type="PANTHER" id="PTHR39200">
    <property type="entry name" value="HYPOTHETICAL EXPORTED PROTEIN"/>
    <property type="match status" value="1"/>
</dbReference>
<dbReference type="PANTHER" id="PTHR39200:SF1">
    <property type="entry name" value="AUTO-TRANSPORTER ADHESIN HEAD GIN DOMAIN-CONTAINING PROTEIN-RELATED"/>
    <property type="match status" value="1"/>
</dbReference>
<feature type="domain" description="Putative auto-transporter adhesin head GIN" evidence="1">
    <location>
        <begin position="41"/>
        <end position="220"/>
    </location>
</feature>
<name>A0A2A2HA20_METBR</name>
<dbReference type="AlphaFoldDB" id="A0A2A2HA20"/>
<keyword evidence="3" id="KW-1185">Reference proteome</keyword>
<dbReference type="Gene3D" id="2.160.20.120">
    <property type="match status" value="1"/>
</dbReference>
<organism evidence="2 3">
    <name type="scientific">Methanobacterium bryantii</name>
    <dbReference type="NCBI Taxonomy" id="2161"/>
    <lineage>
        <taxon>Archaea</taxon>
        <taxon>Methanobacteriati</taxon>
        <taxon>Methanobacteriota</taxon>
        <taxon>Methanomada group</taxon>
        <taxon>Methanobacteria</taxon>
        <taxon>Methanobacteriales</taxon>
        <taxon>Methanobacteriaceae</taxon>
        <taxon>Methanobacterium</taxon>
    </lineage>
</organism>
<dbReference type="EMBL" id="LMVM01000001">
    <property type="protein sequence ID" value="PAV06227.1"/>
    <property type="molecule type" value="Genomic_DNA"/>
</dbReference>
<dbReference type="RefSeq" id="WP_069584584.1">
    <property type="nucleotide sequence ID" value="NZ_LMVM01000001.1"/>
</dbReference>
<protein>
    <recommendedName>
        <fullName evidence="1">Putative auto-transporter adhesin head GIN domain-containing protein</fullName>
    </recommendedName>
</protein>
<evidence type="ECO:0000313" key="3">
    <source>
        <dbReference type="Proteomes" id="UP000217784"/>
    </source>
</evidence>
<evidence type="ECO:0000313" key="2">
    <source>
        <dbReference type="EMBL" id="PAV06227.1"/>
    </source>
</evidence>
<gene>
    <name evidence="2" type="ORF">ASJ80_15465</name>
</gene>